<dbReference type="EMBL" id="AF319782">
    <property type="protein sequence ID" value="AAK38226.1"/>
    <property type="molecule type" value="Genomic_DNA"/>
</dbReference>
<keyword evidence="2" id="KW-1048">Host nucleus</keyword>
<keyword evidence="5" id="KW-1185">Reference proteome</keyword>
<dbReference type="GO" id="GO:0005198">
    <property type="term" value="F:structural molecule activity"/>
    <property type="evidence" value="ECO:0007669"/>
    <property type="project" value="InterPro"/>
</dbReference>
<dbReference type="KEGG" id="vg:955901"/>
<sequence length="301" mass="33708">MDLKVIVSLSSRLYTDEIAHLQERLGCILPLAHCHGTQNIASVGLGSVYSAETVPDYVAMYNYLSNCTLAILDEVNVDSLVLTKMIPGQTYALKNQYHPFFQWHGPGTLSVMPPVFGREQATVRLQSNDSDIIFPMVVPKQVGDEILQKILLYTVYSRVAAQEPNTVDFTEVNLHFGSISYLGRHYDLTLPEIPGTLGLALMDNLSLYLSVLTALIPRACLRFFRGLVRHEHHELLNLFQGMVPDEVTRLDLNALSAGDDLTRMRVFMSYLQSLASLFNLGPLLFMSVYSPETLVATCWLH</sequence>
<proteinExistence type="inferred from homology"/>
<protein>
    <submittedName>
        <fullName evidence="4">ORF18</fullName>
    </submittedName>
</protein>
<dbReference type="Pfam" id="PF01802">
    <property type="entry name" value="Herpes_V23"/>
    <property type="match status" value="1"/>
</dbReference>
<evidence type="ECO:0000313" key="5">
    <source>
        <dbReference type="Proteomes" id="UP000202809"/>
    </source>
</evidence>
<organism evidence="4 5">
    <name type="scientific">callitrichine gammaherpesvirus 3</name>
    <name type="common">Marmoset lymphocryptovirus</name>
    <dbReference type="NCBI Taxonomy" id="106331"/>
    <lineage>
        <taxon>Viruses</taxon>
        <taxon>Duplodnaviria</taxon>
        <taxon>Heunggongvirae</taxon>
        <taxon>Peploviricota</taxon>
        <taxon>Herviviricetes</taxon>
        <taxon>Herpesvirales</taxon>
        <taxon>Orthoherpesviridae</taxon>
        <taxon>Gammaherpesvirinae</taxon>
        <taxon>Lymphocryptovirus</taxon>
        <taxon>Lymphocryptovirus callitrichinegamma3</taxon>
    </lineage>
</organism>
<dbReference type="HAMAP" id="MF_04019">
    <property type="entry name" value="HSV_TRX2"/>
    <property type="match status" value="1"/>
</dbReference>
<evidence type="ECO:0000256" key="1">
    <source>
        <dbReference type="ARBA" id="ARBA00022561"/>
    </source>
</evidence>
<dbReference type="Proteomes" id="UP000202809">
    <property type="component" value="Segment"/>
</dbReference>
<accession>Q993J2</accession>
<evidence type="ECO:0000256" key="3">
    <source>
        <dbReference type="ARBA" id="ARBA00022844"/>
    </source>
</evidence>
<name>Q993J2_9GAMA</name>
<evidence type="ECO:0000313" key="4">
    <source>
        <dbReference type="EMBL" id="AAK38226.1"/>
    </source>
</evidence>
<keyword evidence="1" id="KW-0167">Capsid protein</keyword>
<dbReference type="OrthoDB" id="7560at10239"/>
<dbReference type="GO" id="GO:0019028">
    <property type="term" value="C:viral capsid"/>
    <property type="evidence" value="ECO:0007669"/>
    <property type="project" value="UniProtKB-KW"/>
</dbReference>
<reference evidence="4 5" key="2">
    <citation type="journal article" date="2002" name="J. Virol.">
        <title>Complete genomic sequence of an Epstein-Barr virus-related herpesvirus naturally infecting a new world primate: a defining point in the evolution of oncogenic lymphocryptoviruses.</title>
        <authorList>
            <person name="Rivailler P."/>
            <person name="Cho Y.G."/>
            <person name="Wang F."/>
        </authorList>
    </citation>
    <scope>NUCLEOTIDE SEQUENCE [LARGE SCALE GENOMIC DNA]</scope>
    <source>
        <strain evidence="4 5">CJ0149</strain>
    </source>
</reference>
<dbReference type="RefSeq" id="NP_733871.1">
    <property type="nucleotide sequence ID" value="NC_004367.1"/>
</dbReference>
<dbReference type="InterPro" id="IPR002690">
    <property type="entry name" value="Herpes_capsid_2"/>
</dbReference>
<reference evidence="4 5" key="1">
    <citation type="journal article" date="2001" name="Proc. Natl. Acad. Sci. U.S.A.">
        <title>An Epstein-Barr-related herpesvirus from marmoset lymphomas.</title>
        <authorList>
            <person name="Cho Y."/>
            <person name="Ramer J."/>
            <person name="Rivailler P."/>
            <person name="Quink C."/>
            <person name="Garber R.L."/>
            <person name="Beier D.R."/>
            <person name="Wang F."/>
        </authorList>
    </citation>
    <scope>NUCLEOTIDE SEQUENCE [LARGE SCALE GENOMIC DNA]</scope>
    <source>
        <strain evidence="4 5">CJ0149</strain>
    </source>
</reference>
<evidence type="ECO:0000256" key="2">
    <source>
        <dbReference type="ARBA" id="ARBA00022562"/>
    </source>
</evidence>
<keyword evidence="3" id="KW-0946">Virion</keyword>
<dbReference type="GeneID" id="955901"/>